<accession>A0AAN3H0E7</accession>
<evidence type="ECO:0000313" key="3">
    <source>
        <dbReference type="Proteomes" id="UP000534332"/>
    </source>
</evidence>
<protein>
    <submittedName>
        <fullName evidence="2">Uncharacterized protein</fullName>
    </submittedName>
</protein>
<keyword evidence="1" id="KW-0472">Membrane</keyword>
<proteinExistence type="predicted"/>
<feature type="transmembrane region" description="Helical" evidence="1">
    <location>
        <begin position="14"/>
        <end position="32"/>
    </location>
</feature>
<name>A0AAN3H0E7_ECOLX</name>
<dbReference type="Proteomes" id="UP000534332">
    <property type="component" value="Unassembled WGS sequence"/>
</dbReference>
<comment type="caution">
    <text evidence="2">The sequence shown here is derived from an EMBL/GenBank/DDBJ whole genome shotgun (WGS) entry which is preliminary data.</text>
</comment>
<dbReference type="RefSeq" id="WP_064754084.1">
    <property type="nucleotide sequence ID" value="NZ_CCQB01000089.1"/>
</dbReference>
<organism evidence="2 3">
    <name type="scientific">Escherichia coli</name>
    <dbReference type="NCBI Taxonomy" id="562"/>
    <lineage>
        <taxon>Bacteria</taxon>
        <taxon>Pseudomonadati</taxon>
        <taxon>Pseudomonadota</taxon>
        <taxon>Gammaproteobacteria</taxon>
        <taxon>Enterobacterales</taxon>
        <taxon>Enterobacteriaceae</taxon>
        <taxon>Escherichia</taxon>
    </lineage>
</organism>
<evidence type="ECO:0000256" key="1">
    <source>
        <dbReference type="SAM" id="Phobius"/>
    </source>
</evidence>
<dbReference type="EMBL" id="AASSGK010000020">
    <property type="protein sequence ID" value="EFG2162070.1"/>
    <property type="molecule type" value="Genomic_DNA"/>
</dbReference>
<keyword evidence="1" id="KW-0812">Transmembrane</keyword>
<dbReference type="AlphaFoldDB" id="A0AAN3H0E7"/>
<keyword evidence="1" id="KW-1133">Transmembrane helix</keyword>
<reference evidence="2 3" key="1">
    <citation type="submission" date="2020-02" db="EMBL/GenBank/DDBJ databases">
        <authorList>
            <person name="Ashton P.M."/>
            <person name="Dallman T."/>
            <person name="Nair S."/>
            <person name="De Pinna E."/>
            <person name="Peters T."/>
            <person name="Grant K."/>
        </authorList>
    </citation>
    <scope>NUCLEOTIDE SEQUENCE [LARGE SCALE GENOMIC DNA]</scope>
    <source>
        <strain evidence="2 3">188143</strain>
    </source>
</reference>
<gene>
    <name evidence="2" type="ORF">BRV02_003161</name>
</gene>
<evidence type="ECO:0000313" key="2">
    <source>
        <dbReference type="EMBL" id="EFG2162070.1"/>
    </source>
</evidence>
<sequence>MDFINHQKNFSGGYFYNLLIFILDLFLDFGLIKAMKVHPCVMQIVVLISAYNLYKPTAAEIFNMTDKQRTDLLTIPPGAVIYDRLVYEKECKVYTGLCRMTRLRMEKAGTFPVPRRLDDTKTAKNAWLLSELVAWARSWAQVNHGPDTGDEDTSGYVTSTSTEEMLHHMNEILADM</sequence>